<evidence type="ECO:0000256" key="7">
    <source>
        <dbReference type="ARBA" id="ARBA00023136"/>
    </source>
</evidence>
<keyword evidence="4" id="KW-1003">Cell membrane</keyword>
<evidence type="ECO:0000256" key="5">
    <source>
        <dbReference type="ARBA" id="ARBA00022692"/>
    </source>
</evidence>
<gene>
    <name evidence="9" type="ORF">F8S09_13115</name>
</gene>
<dbReference type="EMBL" id="WBSL01000007">
    <property type="protein sequence ID" value="MPY67612.1"/>
    <property type="molecule type" value="Genomic_DNA"/>
</dbReference>
<keyword evidence="3" id="KW-0813">Transport</keyword>
<feature type="transmembrane region" description="Helical" evidence="8">
    <location>
        <begin position="20"/>
        <end position="39"/>
    </location>
</feature>
<reference evidence="9 10" key="1">
    <citation type="submission" date="2019-10" db="EMBL/GenBank/DDBJ databases">
        <title>Deinococcus sp. isolated from soil.</title>
        <authorList>
            <person name="Li Y."/>
            <person name="Wang J."/>
        </authorList>
    </citation>
    <scope>NUCLEOTIDE SEQUENCE [LARGE SCALE GENOMIC DNA]</scope>
    <source>
        <strain evidence="9 10">SDU3-2</strain>
    </source>
</reference>
<feature type="transmembrane region" description="Helical" evidence="8">
    <location>
        <begin position="160"/>
        <end position="187"/>
    </location>
</feature>
<dbReference type="PANTHER" id="PTHR30472">
    <property type="entry name" value="FERRIC ENTEROBACTIN TRANSPORT SYSTEM PERMEASE PROTEIN"/>
    <property type="match status" value="1"/>
</dbReference>
<evidence type="ECO:0000313" key="9">
    <source>
        <dbReference type="EMBL" id="MPY67612.1"/>
    </source>
</evidence>
<evidence type="ECO:0000256" key="1">
    <source>
        <dbReference type="ARBA" id="ARBA00004651"/>
    </source>
</evidence>
<feature type="transmembrane region" description="Helical" evidence="8">
    <location>
        <begin position="104"/>
        <end position="123"/>
    </location>
</feature>
<dbReference type="InterPro" id="IPR000522">
    <property type="entry name" value="ABC_transptr_permease_BtuC"/>
</dbReference>
<organism evidence="9 10">
    <name type="scientific">Deinococcus terrestris</name>
    <dbReference type="NCBI Taxonomy" id="2651870"/>
    <lineage>
        <taxon>Bacteria</taxon>
        <taxon>Thermotogati</taxon>
        <taxon>Deinococcota</taxon>
        <taxon>Deinococci</taxon>
        <taxon>Deinococcales</taxon>
        <taxon>Deinococcaceae</taxon>
        <taxon>Deinococcus</taxon>
    </lineage>
</organism>
<evidence type="ECO:0000313" key="10">
    <source>
        <dbReference type="Proteomes" id="UP000484842"/>
    </source>
</evidence>
<feature type="transmembrane region" description="Helical" evidence="8">
    <location>
        <begin position="249"/>
        <end position="274"/>
    </location>
</feature>
<keyword evidence="7 8" id="KW-0472">Membrane</keyword>
<dbReference type="GO" id="GO:0005886">
    <property type="term" value="C:plasma membrane"/>
    <property type="evidence" value="ECO:0007669"/>
    <property type="project" value="UniProtKB-SubCell"/>
</dbReference>
<keyword evidence="5 8" id="KW-0812">Transmembrane</keyword>
<feature type="transmembrane region" description="Helical" evidence="8">
    <location>
        <begin position="294"/>
        <end position="312"/>
    </location>
</feature>
<dbReference type="GO" id="GO:0033214">
    <property type="term" value="P:siderophore-iron import into cell"/>
    <property type="evidence" value="ECO:0007669"/>
    <property type="project" value="TreeGrafter"/>
</dbReference>
<comment type="subcellular location">
    <subcellularLocation>
        <location evidence="1">Cell membrane</location>
        <topology evidence="1">Multi-pass membrane protein</topology>
    </subcellularLocation>
</comment>
<proteinExistence type="inferred from homology"/>
<evidence type="ECO:0000256" key="4">
    <source>
        <dbReference type="ARBA" id="ARBA00022475"/>
    </source>
</evidence>
<dbReference type="Gene3D" id="1.10.3470.10">
    <property type="entry name" value="ABC transporter involved in vitamin B12 uptake, BtuC"/>
    <property type="match status" value="1"/>
</dbReference>
<keyword evidence="10" id="KW-1185">Reference proteome</keyword>
<dbReference type="GO" id="GO:0022857">
    <property type="term" value="F:transmembrane transporter activity"/>
    <property type="evidence" value="ECO:0007669"/>
    <property type="project" value="InterPro"/>
</dbReference>
<comment type="caution">
    <text evidence="9">The sequence shown here is derived from an EMBL/GenBank/DDBJ whole genome shotgun (WGS) entry which is preliminary data.</text>
</comment>
<feature type="transmembrane region" description="Helical" evidence="8">
    <location>
        <begin position="129"/>
        <end position="148"/>
    </location>
</feature>
<dbReference type="CDD" id="cd06550">
    <property type="entry name" value="TM_ABC_iron-siderophores_like"/>
    <property type="match status" value="1"/>
</dbReference>
<dbReference type="AlphaFoldDB" id="A0A7X1NXG1"/>
<protein>
    <submittedName>
        <fullName evidence="9">Iron ABC transporter permease</fullName>
    </submittedName>
</protein>
<evidence type="ECO:0000256" key="6">
    <source>
        <dbReference type="ARBA" id="ARBA00022989"/>
    </source>
</evidence>
<dbReference type="InterPro" id="IPR037294">
    <property type="entry name" value="ABC_BtuC-like"/>
</dbReference>
<keyword evidence="6 8" id="KW-1133">Transmembrane helix</keyword>
<dbReference type="SUPFAM" id="SSF81345">
    <property type="entry name" value="ABC transporter involved in vitamin B12 uptake, BtuC"/>
    <property type="match status" value="1"/>
</dbReference>
<dbReference type="PANTHER" id="PTHR30472:SF25">
    <property type="entry name" value="ABC TRANSPORTER PERMEASE PROTEIN MJ0876-RELATED"/>
    <property type="match status" value="1"/>
</dbReference>
<dbReference type="RefSeq" id="WP_152871947.1">
    <property type="nucleotide sequence ID" value="NZ_WBSL01000007.1"/>
</dbReference>
<accession>A0A7X1NXG1</accession>
<dbReference type="Proteomes" id="UP000484842">
    <property type="component" value="Unassembled WGS sequence"/>
</dbReference>
<name>A0A7X1NXG1_9DEIO</name>
<sequence length="339" mass="34278">MLNRSVAVSPTAAGRSPGTFVLWLAGAFAVLLAALVLAVTRGSVPVSPAQIVEVLRGGGDDLARTVILDLRLPRALLAAVVGGNLAVAGVLLQSALRNPLGDPHLVGVSAGAGLGAVLAFSFFAGSFAALPLSAFAGALLSAVIVYGLAYREGAQPLRLILAGVALTSLLGAATNALLSVSSAPLPVVMSWLMGGFSGRSWGELEALLPWSVVGLIAALVASRAMNVLALGDELAHGLGLRVERLRLGLLALGAMLAGASVAASGVIGFVGLVVPHVARLTVGAAHERVVPLSWLLGAALLVVADTAARLLLDPTELPVGIFTAALGAPYFLHLLRRRV</sequence>
<dbReference type="FunFam" id="1.10.3470.10:FF:000001">
    <property type="entry name" value="Vitamin B12 ABC transporter permease BtuC"/>
    <property type="match status" value="1"/>
</dbReference>
<dbReference type="Pfam" id="PF01032">
    <property type="entry name" value="FecCD"/>
    <property type="match status" value="1"/>
</dbReference>
<comment type="similarity">
    <text evidence="2">Belongs to the binding-protein-dependent transport system permease family. FecCD subfamily.</text>
</comment>
<evidence type="ECO:0000256" key="3">
    <source>
        <dbReference type="ARBA" id="ARBA00022448"/>
    </source>
</evidence>
<feature type="transmembrane region" description="Helical" evidence="8">
    <location>
        <begin position="319"/>
        <end position="336"/>
    </location>
</feature>
<evidence type="ECO:0000256" key="2">
    <source>
        <dbReference type="ARBA" id="ARBA00007935"/>
    </source>
</evidence>
<feature type="transmembrane region" description="Helical" evidence="8">
    <location>
        <begin position="75"/>
        <end position="92"/>
    </location>
</feature>
<evidence type="ECO:0000256" key="8">
    <source>
        <dbReference type="SAM" id="Phobius"/>
    </source>
</evidence>